<accession>A0A0F8Z845</accession>
<feature type="non-terminal residue" evidence="1">
    <location>
        <position position="71"/>
    </location>
</feature>
<comment type="caution">
    <text evidence="1">The sequence shown here is derived from an EMBL/GenBank/DDBJ whole genome shotgun (WGS) entry which is preliminary data.</text>
</comment>
<proteinExistence type="predicted"/>
<protein>
    <submittedName>
        <fullName evidence="1">Uncharacterized protein</fullName>
    </submittedName>
</protein>
<sequence length="71" mass="7887">MAKASLFITSPRQREDGSIGQDIILYQNGREVFTFHCESPARARSLVSWLQLLTTDFGMVMDCRSSSGGLC</sequence>
<dbReference type="EMBL" id="LAZR01049316">
    <property type="protein sequence ID" value="KKK89932.1"/>
    <property type="molecule type" value="Genomic_DNA"/>
</dbReference>
<dbReference type="AlphaFoldDB" id="A0A0F8Z845"/>
<gene>
    <name evidence="1" type="ORF">LCGC14_2728170</name>
</gene>
<name>A0A0F8Z845_9ZZZZ</name>
<organism evidence="1">
    <name type="scientific">marine sediment metagenome</name>
    <dbReference type="NCBI Taxonomy" id="412755"/>
    <lineage>
        <taxon>unclassified sequences</taxon>
        <taxon>metagenomes</taxon>
        <taxon>ecological metagenomes</taxon>
    </lineage>
</organism>
<reference evidence="1" key="1">
    <citation type="journal article" date="2015" name="Nature">
        <title>Complex archaea that bridge the gap between prokaryotes and eukaryotes.</title>
        <authorList>
            <person name="Spang A."/>
            <person name="Saw J.H."/>
            <person name="Jorgensen S.L."/>
            <person name="Zaremba-Niedzwiedzka K."/>
            <person name="Martijn J."/>
            <person name="Lind A.E."/>
            <person name="van Eijk R."/>
            <person name="Schleper C."/>
            <person name="Guy L."/>
            <person name="Ettema T.J."/>
        </authorList>
    </citation>
    <scope>NUCLEOTIDE SEQUENCE</scope>
</reference>
<evidence type="ECO:0000313" key="1">
    <source>
        <dbReference type="EMBL" id="KKK89932.1"/>
    </source>
</evidence>